<feature type="chain" id="PRO_5002824058" evidence="3">
    <location>
        <begin position="20"/>
        <end position="531"/>
    </location>
</feature>
<dbReference type="InterPro" id="IPR043504">
    <property type="entry name" value="Peptidase_S1_PA_chymotrypsin"/>
</dbReference>
<feature type="transmembrane region" description="Helical" evidence="2">
    <location>
        <begin position="390"/>
        <end position="413"/>
    </location>
</feature>
<dbReference type="HOGENOM" id="CLU_038630_0_0_1"/>
<dbReference type="SUPFAM" id="SSF50494">
    <property type="entry name" value="Trypsin-like serine proteases"/>
    <property type="match status" value="1"/>
</dbReference>
<dbReference type="PANTHER" id="PTHR38337">
    <property type="entry name" value="AGAP010540-PA"/>
    <property type="match status" value="1"/>
</dbReference>
<dbReference type="PhylomeDB" id="B4QI37"/>
<dbReference type="Pfam" id="PF00089">
    <property type="entry name" value="Trypsin"/>
    <property type="match status" value="1"/>
</dbReference>
<dbReference type="FunFam" id="2.40.10.10:FF:000068">
    <property type="entry name" value="transmembrane protease serine 2"/>
    <property type="match status" value="1"/>
</dbReference>
<keyword evidence="3" id="KW-0732">Signal</keyword>
<dbReference type="GO" id="GO:0006508">
    <property type="term" value="P:proteolysis"/>
    <property type="evidence" value="ECO:0007669"/>
    <property type="project" value="InterPro"/>
</dbReference>
<dbReference type="PANTHER" id="PTHR38337:SF1">
    <property type="entry name" value="GUSTATORY RECEPTOR"/>
    <property type="match status" value="1"/>
</dbReference>
<sequence length="531" mass="59544">MLAPLILLQIAALPWLAVGDQRIINGNTVNIKDAPWHASIIVDSKLKCGGAIISKNYILTAAKCVDGYSARSIQVRLGTSSCGTGGSNVGICEVKVHSQYSSWRFDNNLALLKTCELLKTTDEIKPIERAIKVPEDNSRANFLRPYVAILTLVGLNPISTDMTSIRACCSYVQALMVLFVLLVGYLLRYICGYRGDRGFTSYRDIRPITNGTDGGATTPNTIGELLFGFIVPSGFNLLAFVSAVLVCKVIDHEQLQNLIERVFLMSAKPKRLCRMLWLFLAIALALLISLFGYACCVVMMQPSQIVKVSWLAEILSDWEMWLRVGLLFTILLQDLVEIIILSNYYIECYLLRMHLETLSHKLLMHSIDSLDWMREVLEFRKLLERLNQHVSIPVCFLIVMNLAYAFAGLVYLFKDFDFHYCALKLVLLNIANVMLWLFLGLLPFFVASSVTRVCQNAQANGHQIRVRPFVYHNTSAEDLNSTLLFAASLDMSAKLFRMPIQPNYLCFAILVVVIVILTLGMCLNLTALGKI</sequence>
<keyword evidence="2" id="KW-1133">Transmembrane helix</keyword>
<evidence type="ECO:0000313" key="5">
    <source>
        <dbReference type="EMBL" id="EDX08291.1"/>
    </source>
</evidence>
<dbReference type="AlphaFoldDB" id="B4QI37"/>
<feature type="signal peptide" evidence="3">
    <location>
        <begin position="1"/>
        <end position="19"/>
    </location>
</feature>
<proteinExistence type="predicted"/>
<dbReference type="Proteomes" id="UP000000304">
    <property type="component" value="Chromosome 2R"/>
</dbReference>
<organism evidence="5 6">
    <name type="scientific">Drosophila simulans</name>
    <name type="common">Fruit fly</name>
    <dbReference type="NCBI Taxonomy" id="7240"/>
    <lineage>
        <taxon>Eukaryota</taxon>
        <taxon>Metazoa</taxon>
        <taxon>Ecdysozoa</taxon>
        <taxon>Arthropoda</taxon>
        <taxon>Hexapoda</taxon>
        <taxon>Insecta</taxon>
        <taxon>Pterygota</taxon>
        <taxon>Neoptera</taxon>
        <taxon>Endopterygota</taxon>
        <taxon>Diptera</taxon>
        <taxon>Brachycera</taxon>
        <taxon>Muscomorpha</taxon>
        <taxon>Ephydroidea</taxon>
        <taxon>Drosophilidae</taxon>
        <taxon>Drosophila</taxon>
        <taxon>Sophophora</taxon>
    </lineage>
</organism>
<evidence type="ECO:0000313" key="6">
    <source>
        <dbReference type="Proteomes" id="UP000000304"/>
    </source>
</evidence>
<dbReference type="PROSITE" id="PS50240">
    <property type="entry name" value="TRYPSIN_DOM"/>
    <property type="match status" value="1"/>
</dbReference>
<evidence type="ECO:0000256" key="3">
    <source>
        <dbReference type="SAM" id="SignalP"/>
    </source>
</evidence>
<feature type="transmembrane region" description="Helical" evidence="2">
    <location>
        <begin position="425"/>
        <end position="446"/>
    </location>
</feature>
<feature type="domain" description="Peptidase S1" evidence="4">
    <location>
        <begin position="23"/>
        <end position="316"/>
    </location>
</feature>
<keyword evidence="2" id="KW-0472">Membrane</keyword>
<keyword evidence="6" id="KW-1185">Reference proteome</keyword>
<feature type="transmembrane region" description="Helical" evidence="2">
    <location>
        <begin position="504"/>
        <end position="528"/>
    </location>
</feature>
<feature type="transmembrane region" description="Helical" evidence="2">
    <location>
        <begin position="275"/>
        <end position="300"/>
    </location>
</feature>
<evidence type="ECO:0000256" key="2">
    <source>
        <dbReference type="SAM" id="Phobius"/>
    </source>
</evidence>
<keyword evidence="1" id="KW-1015">Disulfide bond</keyword>
<gene>
    <name evidence="5" type="primary">Dsim\GD25094</name>
    <name evidence="5" type="ORF">Dsim_GD25094</name>
</gene>
<dbReference type="Gene3D" id="2.40.10.10">
    <property type="entry name" value="Trypsin-like serine proteases"/>
    <property type="match status" value="1"/>
</dbReference>
<evidence type="ECO:0000256" key="1">
    <source>
        <dbReference type="ARBA" id="ARBA00023157"/>
    </source>
</evidence>
<accession>B4QI37</accession>
<evidence type="ECO:0000259" key="4">
    <source>
        <dbReference type="PROSITE" id="PS50240"/>
    </source>
</evidence>
<dbReference type="EMBL" id="CM000362">
    <property type="protein sequence ID" value="EDX08291.1"/>
    <property type="molecule type" value="Genomic_DNA"/>
</dbReference>
<dbReference type="SMART" id="SM00020">
    <property type="entry name" value="Tryp_SPc"/>
    <property type="match status" value="1"/>
</dbReference>
<dbReference type="InterPro" id="IPR009003">
    <property type="entry name" value="Peptidase_S1_PA"/>
</dbReference>
<dbReference type="OrthoDB" id="6020333at2759"/>
<dbReference type="InterPro" id="IPR001254">
    <property type="entry name" value="Trypsin_dom"/>
</dbReference>
<feature type="transmembrane region" description="Helical" evidence="2">
    <location>
        <begin position="171"/>
        <end position="191"/>
    </location>
</feature>
<dbReference type="OMA" id="CYLLRVH"/>
<feature type="transmembrane region" description="Helical" evidence="2">
    <location>
        <begin position="320"/>
        <end position="346"/>
    </location>
</feature>
<keyword evidence="2" id="KW-0812">Transmembrane</keyword>
<dbReference type="GO" id="GO:0004252">
    <property type="term" value="F:serine-type endopeptidase activity"/>
    <property type="evidence" value="ECO:0007669"/>
    <property type="project" value="InterPro"/>
</dbReference>
<name>B4QI37_DROSI</name>
<reference evidence="5 6" key="1">
    <citation type="journal article" date="2007" name="Nature">
        <title>Evolution of genes and genomes on the Drosophila phylogeny.</title>
        <authorList>
            <consortium name="Drosophila 12 Genomes Consortium"/>
            <person name="Clark A.G."/>
            <person name="Eisen M.B."/>
            <person name="Smith D.R."/>
            <person name="Bergman C.M."/>
            <person name="Oliver B."/>
            <person name="Markow T.A."/>
            <person name="Kaufman T.C."/>
            <person name="Kellis M."/>
            <person name="Gelbart W."/>
            <person name="Iyer V.N."/>
            <person name="Pollard D.A."/>
            <person name="Sackton T.B."/>
            <person name="Larracuente A.M."/>
            <person name="Singh N.D."/>
            <person name="Abad J.P."/>
            <person name="Abt D.N."/>
            <person name="Adryan B."/>
            <person name="Aguade M."/>
            <person name="Akashi H."/>
            <person name="Anderson W.W."/>
            <person name="Aquadro C.F."/>
            <person name="Ardell D.H."/>
            <person name="Arguello R."/>
            <person name="Artieri C.G."/>
            <person name="Barbash D.A."/>
            <person name="Barker D."/>
            <person name="Barsanti P."/>
            <person name="Batterham P."/>
            <person name="Batzoglou S."/>
            <person name="Begun D."/>
            <person name="Bhutkar A."/>
            <person name="Blanco E."/>
            <person name="Bosak S.A."/>
            <person name="Bradley R.K."/>
            <person name="Brand A.D."/>
            <person name="Brent M.R."/>
            <person name="Brooks A.N."/>
            <person name="Brown R.H."/>
            <person name="Butlin R.K."/>
            <person name="Caggese C."/>
            <person name="Calvi B.R."/>
            <person name="Bernardo de Carvalho A."/>
            <person name="Caspi A."/>
            <person name="Castrezana S."/>
            <person name="Celniker S.E."/>
            <person name="Chang J.L."/>
            <person name="Chapple C."/>
            <person name="Chatterji S."/>
            <person name="Chinwalla A."/>
            <person name="Civetta A."/>
            <person name="Clifton S.W."/>
            <person name="Comeron J.M."/>
            <person name="Costello J.C."/>
            <person name="Coyne J.A."/>
            <person name="Daub J."/>
            <person name="David R.G."/>
            <person name="Delcher A.L."/>
            <person name="Delehaunty K."/>
            <person name="Do C.B."/>
            <person name="Ebling H."/>
            <person name="Edwards K."/>
            <person name="Eickbush T."/>
            <person name="Evans J.D."/>
            <person name="Filipski A."/>
            <person name="Findeiss S."/>
            <person name="Freyhult E."/>
            <person name="Fulton L."/>
            <person name="Fulton R."/>
            <person name="Garcia A.C."/>
            <person name="Gardiner A."/>
            <person name="Garfield D.A."/>
            <person name="Garvin B.E."/>
            <person name="Gibson G."/>
            <person name="Gilbert D."/>
            <person name="Gnerre S."/>
            <person name="Godfrey J."/>
            <person name="Good R."/>
            <person name="Gotea V."/>
            <person name="Gravely B."/>
            <person name="Greenberg A.J."/>
            <person name="Griffiths-Jones S."/>
            <person name="Gross S."/>
            <person name="Guigo R."/>
            <person name="Gustafson E.A."/>
            <person name="Haerty W."/>
            <person name="Hahn M.W."/>
            <person name="Halligan D.L."/>
            <person name="Halpern A.L."/>
            <person name="Halter G.M."/>
            <person name="Han M.V."/>
            <person name="Heger A."/>
            <person name="Hillier L."/>
            <person name="Hinrichs A.S."/>
            <person name="Holmes I."/>
            <person name="Hoskins R.A."/>
            <person name="Hubisz M.J."/>
            <person name="Hultmark D."/>
            <person name="Huntley M.A."/>
            <person name="Jaffe D.B."/>
            <person name="Jagadeeshan S."/>
            <person name="Jeck W.R."/>
            <person name="Johnson J."/>
            <person name="Jones C.D."/>
            <person name="Jordan W.C."/>
            <person name="Karpen G.H."/>
            <person name="Kataoka E."/>
            <person name="Keightley P.D."/>
            <person name="Kheradpour P."/>
            <person name="Kirkness E.F."/>
            <person name="Koerich L.B."/>
            <person name="Kristiansen K."/>
            <person name="Kudrna D."/>
            <person name="Kulathinal R.J."/>
            <person name="Kumar S."/>
            <person name="Kwok R."/>
            <person name="Lander E."/>
            <person name="Langley C.H."/>
            <person name="Lapoint R."/>
            <person name="Lazzaro B.P."/>
            <person name="Lee S.J."/>
            <person name="Levesque L."/>
            <person name="Li R."/>
            <person name="Lin C.F."/>
            <person name="Lin M.F."/>
            <person name="Lindblad-Toh K."/>
            <person name="Llopart A."/>
            <person name="Long M."/>
            <person name="Low L."/>
            <person name="Lozovsky E."/>
            <person name="Lu J."/>
            <person name="Luo M."/>
            <person name="Machado C.A."/>
            <person name="Makalowski W."/>
            <person name="Marzo M."/>
            <person name="Matsuda M."/>
            <person name="Matzkin L."/>
            <person name="McAllister B."/>
            <person name="McBride C.S."/>
            <person name="McKernan B."/>
            <person name="McKernan K."/>
            <person name="Mendez-Lago M."/>
            <person name="Minx P."/>
            <person name="Mollenhauer M.U."/>
            <person name="Montooth K."/>
            <person name="Mount S.M."/>
            <person name="Mu X."/>
            <person name="Myers E."/>
            <person name="Negre B."/>
            <person name="Newfeld S."/>
            <person name="Nielsen R."/>
            <person name="Noor M.A."/>
            <person name="O'Grady P."/>
            <person name="Pachter L."/>
            <person name="Papaceit M."/>
            <person name="Parisi M.J."/>
            <person name="Parisi M."/>
            <person name="Parts L."/>
            <person name="Pedersen J.S."/>
            <person name="Pesole G."/>
            <person name="Phillippy A.M."/>
            <person name="Ponting C.P."/>
            <person name="Pop M."/>
            <person name="Porcelli D."/>
            <person name="Powell J.R."/>
            <person name="Prohaska S."/>
            <person name="Pruitt K."/>
            <person name="Puig M."/>
            <person name="Quesneville H."/>
            <person name="Ram K.R."/>
            <person name="Rand D."/>
            <person name="Rasmussen M.D."/>
            <person name="Reed L.K."/>
            <person name="Reenan R."/>
            <person name="Reily A."/>
            <person name="Remington K.A."/>
            <person name="Rieger T.T."/>
            <person name="Ritchie M.G."/>
            <person name="Robin C."/>
            <person name="Rogers Y.H."/>
            <person name="Rohde C."/>
            <person name="Rozas J."/>
            <person name="Rubenfield M.J."/>
            <person name="Ruiz A."/>
            <person name="Russo S."/>
            <person name="Salzberg S.L."/>
            <person name="Sanchez-Gracia A."/>
            <person name="Saranga D.J."/>
            <person name="Sato H."/>
            <person name="Schaeffer S.W."/>
            <person name="Schatz M.C."/>
            <person name="Schlenke T."/>
            <person name="Schwartz R."/>
            <person name="Segarra C."/>
            <person name="Singh R.S."/>
            <person name="Sirot L."/>
            <person name="Sirota M."/>
            <person name="Sisneros N.B."/>
            <person name="Smith C.D."/>
            <person name="Smith T.F."/>
            <person name="Spieth J."/>
            <person name="Stage D.E."/>
            <person name="Stark A."/>
            <person name="Stephan W."/>
            <person name="Strausberg R.L."/>
            <person name="Strempel S."/>
            <person name="Sturgill D."/>
            <person name="Sutton G."/>
            <person name="Sutton G.G."/>
            <person name="Tao W."/>
            <person name="Teichmann S."/>
            <person name="Tobari Y.N."/>
            <person name="Tomimura Y."/>
            <person name="Tsolas J.M."/>
            <person name="Valente V.L."/>
            <person name="Venter E."/>
            <person name="Venter J.C."/>
            <person name="Vicario S."/>
            <person name="Vieira F.G."/>
            <person name="Vilella A.J."/>
            <person name="Villasante A."/>
            <person name="Walenz B."/>
            <person name="Wang J."/>
            <person name="Wasserman M."/>
            <person name="Watts T."/>
            <person name="Wilson D."/>
            <person name="Wilson R.K."/>
            <person name="Wing R.A."/>
            <person name="Wolfner M.F."/>
            <person name="Wong A."/>
            <person name="Wong G.K."/>
            <person name="Wu C.I."/>
            <person name="Wu G."/>
            <person name="Yamamoto D."/>
            <person name="Yang H.P."/>
            <person name="Yang S.P."/>
            <person name="Yorke J.A."/>
            <person name="Yoshida K."/>
            <person name="Zdobnov E."/>
            <person name="Zhang P."/>
            <person name="Zhang Y."/>
            <person name="Zimin A.V."/>
            <person name="Baldwin J."/>
            <person name="Abdouelleil A."/>
            <person name="Abdulkadir J."/>
            <person name="Abebe A."/>
            <person name="Abera B."/>
            <person name="Abreu J."/>
            <person name="Acer S.C."/>
            <person name="Aftuck L."/>
            <person name="Alexander A."/>
            <person name="An P."/>
            <person name="Anderson E."/>
            <person name="Anderson S."/>
            <person name="Arachi H."/>
            <person name="Azer M."/>
            <person name="Bachantsang P."/>
            <person name="Barry A."/>
            <person name="Bayul T."/>
            <person name="Berlin A."/>
            <person name="Bessette D."/>
            <person name="Bloom T."/>
            <person name="Blye J."/>
            <person name="Boguslavskiy L."/>
            <person name="Bonnet C."/>
            <person name="Boukhgalter B."/>
            <person name="Bourzgui I."/>
            <person name="Brown A."/>
            <person name="Cahill P."/>
            <person name="Channer S."/>
            <person name="Cheshatsang Y."/>
            <person name="Chuda L."/>
            <person name="Citroen M."/>
            <person name="Collymore A."/>
            <person name="Cooke P."/>
            <person name="Costello M."/>
            <person name="D'Aco K."/>
            <person name="Daza R."/>
            <person name="De Haan G."/>
            <person name="DeGray S."/>
            <person name="DeMaso C."/>
            <person name="Dhargay N."/>
            <person name="Dooley K."/>
            <person name="Dooley E."/>
            <person name="Doricent M."/>
            <person name="Dorje P."/>
            <person name="Dorjee K."/>
            <person name="Dupes A."/>
            <person name="Elong R."/>
            <person name="Falk J."/>
            <person name="Farina A."/>
            <person name="Faro S."/>
            <person name="Ferguson D."/>
            <person name="Fisher S."/>
            <person name="Foley C.D."/>
            <person name="Franke A."/>
            <person name="Friedrich D."/>
            <person name="Gadbois L."/>
            <person name="Gearin G."/>
            <person name="Gearin C.R."/>
            <person name="Giannoukos G."/>
            <person name="Goode T."/>
            <person name="Graham J."/>
            <person name="Grandbois E."/>
            <person name="Grewal S."/>
            <person name="Gyaltsen K."/>
            <person name="Hafez N."/>
            <person name="Hagos B."/>
            <person name="Hall J."/>
            <person name="Henson C."/>
            <person name="Hollinger A."/>
            <person name="Honan T."/>
            <person name="Huard M.D."/>
            <person name="Hughes L."/>
            <person name="Hurhula B."/>
            <person name="Husby M.E."/>
            <person name="Kamat A."/>
            <person name="Kanga B."/>
            <person name="Kashin S."/>
            <person name="Khazanovich D."/>
            <person name="Kisner P."/>
            <person name="Lance K."/>
            <person name="Lara M."/>
            <person name="Lee W."/>
            <person name="Lennon N."/>
            <person name="Letendre F."/>
            <person name="LeVine R."/>
            <person name="Lipovsky A."/>
            <person name="Liu X."/>
            <person name="Liu J."/>
            <person name="Liu S."/>
            <person name="Lokyitsang T."/>
            <person name="Lokyitsang Y."/>
            <person name="Lubonja R."/>
            <person name="Lui A."/>
            <person name="MacDonald P."/>
            <person name="Magnisalis V."/>
            <person name="Maru K."/>
            <person name="Matthews C."/>
            <person name="McCusker W."/>
            <person name="McDonough S."/>
            <person name="Mehta T."/>
            <person name="Meldrim J."/>
            <person name="Meneus L."/>
            <person name="Mihai O."/>
            <person name="Mihalev A."/>
            <person name="Mihova T."/>
            <person name="Mittelman R."/>
            <person name="Mlenga V."/>
            <person name="Montmayeur A."/>
            <person name="Mulrain L."/>
            <person name="Navidi A."/>
            <person name="Naylor J."/>
            <person name="Negash T."/>
            <person name="Nguyen T."/>
            <person name="Nguyen N."/>
            <person name="Nicol R."/>
            <person name="Norbu C."/>
            <person name="Norbu N."/>
            <person name="Novod N."/>
            <person name="O'Neill B."/>
            <person name="Osman S."/>
            <person name="Markiewicz E."/>
            <person name="Oyono O.L."/>
            <person name="Patti C."/>
            <person name="Phunkhang P."/>
            <person name="Pierre F."/>
            <person name="Priest M."/>
            <person name="Raghuraman S."/>
            <person name="Rege F."/>
            <person name="Reyes R."/>
            <person name="Rise C."/>
            <person name="Rogov P."/>
            <person name="Ross K."/>
            <person name="Ryan E."/>
            <person name="Settipalli S."/>
            <person name="Shea T."/>
            <person name="Sherpa N."/>
            <person name="Shi L."/>
            <person name="Shih D."/>
            <person name="Sparrow T."/>
            <person name="Spaulding J."/>
            <person name="Stalker J."/>
            <person name="Stange-Thomann N."/>
            <person name="Stavropoulos S."/>
            <person name="Stone C."/>
            <person name="Strader C."/>
            <person name="Tesfaye S."/>
            <person name="Thomson T."/>
            <person name="Thoulutsang Y."/>
            <person name="Thoulutsang D."/>
            <person name="Topham K."/>
            <person name="Topping I."/>
            <person name="Tsamla T."/>
            <person name="Vassiliev H."/>
            <person name="Vo A."/>
            <person name="Wangchuk T."/>
            <person name="Wangdi T."/>
            <person name="Weiand M."/>
            <person name="Wilkinson J."/>
            <person name="Wilson A."/>
            <person name="Yadav S."/>
            <person name="Young G."/>
            <person name="Yu Q."/>
            <person name="Zembek L."/>
            <person name="Zhong D."/>
            <person name="Zimmer A."/>
            <person name="Zwirko Z."/>
            <person name="Jaffe D.B."/>
            <person name="Alvarez P."/>
            <person name="Brockman W."/>
            <person name="Butler J."/>
            <person name="Chin C."/>
            <person name="Gnerre S."/>
            <person name="Grabherr M."/>
            <person name="Kleber M."/>
            <person name="Mauceli E."/>
            <person name="MacCallum I."/>
        </authorList>
    </citation>
    <scope>NUCLEOTIDE SEQUENCE [LARGE SCALE GENOMIC DNA]</scope>
    <source>
        <strain evidence="6">white501</strain>
    </source>
</reference>
<protein>
    <submittedName>
        <fullName evidence="5">GD25094</fullName>
    </submittedName>
</protein>